<accession>A0A220S0M0</accession>
<dbReference type="Pfam" id="PF01797">
    <property type="entry name" value="Y1_Tnp"/>
    <property type="match status" value="1"/>
</dbReference>
<protein>
    <recommendedName>
        <fullName evidence="1">Transposase IS200-like domain-containing protein</fullName>
    </recommendedName>
</protein>
<dbReference type="GO" id="GO:0006313">
    <property type="term" value="P:DNA transposition"/>
    <property type="evidence" value="ECO:0007669"/>
    <property type="project" value="InterPro"/>
</dbReference>
<dbReference type="NCBIfam" id="NF047646">
    <property type="entry name" value="REP_Tyr_transpos"/>
    <property type="match status" value="1"/>
</dbReference>
<reference evidence="2 3" key="1">
    <citation type="submission" date="2017-06" db="EMBL/GenBank/DDBJ databases">
        <title>Neisseria chenwenguii sp. nov., isolated from the intestinal contents of Tibetan Plateau Pika in Yushu, Qinghai Province, China.</title>
        <authorList>
            <person name="Zhang G."/>
        </authorList>
    </citation>
    <scope>NUCLEOTIDE SEQUENCE [LARGE SCALE GENOMIC DNA]</scope>
    <source>
        <strain evidence="2 3">10023</strain>
    </source>
</reference>
<evidence type="ECO:0000313" key="2">
    <source>
        <dbReference type="EMBL" id="ASK27030.1"/>
    </source>
</evidence>
<dbReference type="PANTHER" id="PTHR36966:SF1">
    <property type="entry name" value="REP-ASSOCIATED TYROSINE TRANSPOSASE"/>
    <property type="match status" value="1"/>
</dbReference>
<keyword evidence="3" id="KW-1185">Reference proteome</keyword>
<dbReference type="AlphaFoldDB" id="A0A220S0M0"/>
<dbReference type="InterPro" id="IPR036515">
    <property type="entry name" value="Transposase_17_sf"/>
</dbReference>
<gene>
    <name evidence="2" type="ORF">BG910_04090</name>
</gene>
<dbReference type="KEGG" id="nei:BG910_04090"/>
<dbReference type="EMBL" id="CP022278">
    <property type="protein sequence ID" value="ASK27030.1"/>
    <property type="molecule type" value="Genomic_DNA"/>
</dbReference>
<dbReference type="InterPro" id="IPR052715">
    <property type="entry name" value="RAYT_transposase"/>
</dbReference>
<proteinExistence type="predicted"/>
<dbReference type="Gene3D" id="3.30.70.1290">
    <property type="entry name" value="Transposase IS200-like"/>
    <property type="match status" value="1"/>
</dbReference>
<evidence type="ECO:0000259" key="1">
    <source>
        <dbReference type="SMART" id="SM01321"/>
    </source>
</evidence>
<organism evidence="2 3">
    <name type="scientific">Neisseria chenwenguii</name>
    <dbReference type="NCBI Taxonomy" id="1853278"/>
    <lineage>
        <taxon>Bacteria</taxon>
        <taxon>Pseudomonadati</taxon>
        <taxon>Pseudomonadota</taxon>
        <taxon>Betaproteobacteria</taxon>
        <taxon>Neisseriales</taxon>
        <taxon>Neisseriaceae</taxon>
        <taxon>Neisseria</taxon>
    </lineage>
</organism>
<dbReference type="Proteomes" id="UP000198238">
    <property type="component" value="Chromosome"/>
</dbReference>
<dbReference type="GO" id="GO:0004803">
    <property type="term" value="F:transposase activity"/>
    <property type="evidence" value="ECO:0007669"/>
    <property type="project" value="InterPro"/>
</dbReference>
<dbReference type="PANTHER" id="PTHR36966">
    <property type="entry name" value="REP-ASSOCIATED TYROSINE TRANSPOSASE"/>
    <property type="match status" value="1"/>
</dbReference>
<dbReference type="InterPro" id="IPR002686">
    <property type="entry name" value="Transposase_17"/>
</dbReference>
<dbReference type="GO" id="GO:0043565">
    <property type="term" value="F:sequence-specific DNA binding"/>
    <property type="evidence" value="ECO:0007669"/>
    <property type="project" value="TreeGrafter"/>
</dbReference>
<dbReference type="SUPFAM" id="SSF143422">
    <property type="entry name" value="Transposase IS200-like"/>
    <property type="match status" value="1"/>
</dbReference>
<sequence>MQNRRCDWLVRYIHEFREAYRETLRHCPFETVAVTVLPDHFHLVLRLPDNRNDFSRIVQVLKTNFSKRLPESCRRPNASQNGKREAGIWQQRFWEHKIRDDADLERHVFYTYFNPVKHGLVRQVRDWPHSSFHRDVQNGLFPADWGGCLSENVRNLYHE</sequence>
<dbReference type="SMART" id="SM01321">
    <property type="entry name" value="Y1_Tnp"/>
    <property type="match status" value="1"/>
</dbReference>
<name>A0A220S0M0_9NEIS</name>
<feature type="domain" description="Transposase IS200-like" evidence="1">
    <location>
        <begin position="1"/>
        <end position="114"/>
    </location>
</feature>
<evidence type="ECO:0000313" key="3">
    <source>
        <dbReference type="Proteomes" id="UP000198238"/>
    </source>
</evidence>